<evidence type="ECO:0000256" key="1">
    <source>
        <dbReference type="SAM" id="MobiDB-lite"/>
    </source>
</evidence>
<keyword evidence="2" id="KW-0732">Signal</keyword>
<name>A0AAU9L4C5_9STRA</name>
<feature type="compositionally biased region" description="Basic and acidic residues" evidence="1">
    <location>
        <begin position="291"/>
        <end position="307"/>
    </location>
</feature>
<evidence type="ECO:0000313" key="4">
    <source>
        <dbReference type="Proteomes" id="UP001160483"/>
    </source>
</evidence>
<dbReference type="Proteomes" id="UP001160483">
    <property type="component" value="Unassembled WGS sequence"/>
</dbReference>
<evidence type="ECO:0000313" key="3">
    <source>
        <dbReference type="EMBL" id="CAH0479579.1"/>
    </source>
</evidence>
<organism evidence="3 4">
    <name type="scientific">Peronospora belbahrii</name>
    <dbReference type="NCBI Taxonomy" id="622444"/>
    <lineage>
        <taxon>Eukaryota</taxon>
        <taxon>Sar</taxon>
        <taxon>Stramenopiles</taxon>
        <taxon>Oomycota</taxon>
        <taxon>Peronosporomycetes</taxon>
        <taxon>Peronosporales</taxon>
        <taxon>Peronosporaceae</taxon>
        <taxon>Peronospora</taxon>
    </lineage>
</organism>
<feature type="chain" id="PRO_5043605742" description="CBM1 domain-containing protein" evidence="2">
    <location>
        <begin position="20"/>
        <end position="338"/>
    </location>
</feature>
<dbReference type="AlphaFoldDB" id="A0AAU9L4C5"/>
<dbReference type="EMBL" id="CAKKTJ010000319">
    <property type="protein sequence ID" value="CAH0479579.1"/>
    <property type="molecule type" value="Genomic_DNA"/>
</dbReference>
<feature type="compositionally biased region" description="Basic and acidic residues" evidence="1">
    <location>
        <begin position="245"/>
        <end position="261"/>
    </location>
</feature>
<accession>A0AAU9L4C5</accession>
<feature type="compositionally biased region" description="Basic and acidic residues" evidence="1">
    <location>
        <begin position="314"/>
        <end position="330"/>
    </location>
</feature>
<gene>
    <name evidence="3" type="ORF">PBS003_LOCUS6214</name>
</gene>
<reference evidence="3" key="1">
    <citation type="submission" date="2021-11" db="EMBL/GenBank/DDBJ databases">
        <authorList>
            <person name="Islam A."/>
            <person name="Islam S."/>
            <person name="Flora M.S."/>
            <person name="Rahman M."/>
            <person name="Ziaur R.M."/>
            <person name="Epstein J.H."/>
            <person name="Hassan M."/>
            <person name="Klassen M."/>
            <person name="Woodard K."/>
            <person name="Webb A."/>
            <person name="Webby R.J."/>
            <person name="El Zowalaty M.E."/>
        </authorList>
    </citation>
    <scope>NUCLEOTIDE SEQUENCE</scope>
    <source>
        <strain evidence="3">Pbs3</strain>
    </source>
</reference>
<protein>
    <recommendedName>
        <fullName evidence="5">CBM1 domain-containing protein</fullName>
    </recommendedName>
</protein>
<evidence type="ECO:0000256" key="2">
    <source>
        <dbReference type="SAM" id="SignalP"/>
    </source>
</evidence>
<sequence length="338" mass="36015">MASKSLALAGIFAASLVSADVPISVQYDATYSLPESRGLSCSGDGAKPAGTCCPKAGDVAIADCKPYLLSYSGAACVAPVDAECVLVMNDTWGCAFPQTSHISTADTENGKAYTDKGVNYDKNLDAPLGVNCDVALDGTDQAKYSSTTMGTKGGNYWHMTKDKTDDGHHGRMKSKSTEDGHMNKDKTDDGHQGHMKSGGTEDGHMIKDTHEGGQHGHMSAEDGKDSHMTKDTKEGGYYGHMIAEGGKDGHMKNDTKEDGHHGHMNAEVAKDGQVTKDTNEDGHHGHMNAEVAKDGQVTKDTNEDGHHGHMNAEVAKDGQVTKDTYEDGHHGHMNRRGW</sequence>
<evidence type="ECO:0008006" key="5">
    <source>
        <dbReference type="Google" id="ProtNLM"/>
    </source>
</evidence>
<comment type="caution">
    <text evidence="3">The sequence shown here is derived from an EMBL/GenBank/DDBJ whole genome shotgun (WGS) entry which is preliminary data.</text>
</comment>
<feature type="signal peptide" evidence="2">
    <location>
        <begin position="1"/>
        <end position="19"/>
    </location>
</feature>
<feature type="compositionally biased region" description="Basic and acidic residues" evidence="1">
    <location>
        <begin position="199"/>
        <end position="234"/>
    </location>
</feature>
<feature type="compositionally biased region" description="Basic and acidic residues" evidence="1">
    <location>
        <begin position="160"/>
        <end position="192"/>
    </location>
</feature>
<feature type="region of interest" description="Disordered" evidence="1">
    <location>
        <begin position="160"/>
        <end position="338"/>
    </location>
</feature>
<feature type="compositionally biased region" description="Basic and acidic residues" evidence="1">
    <location>
        <begin position="268"/>
        <end position="284"/>
    </location>
</feature>
<proteinExistence type="predicted"/>